<protein>
    <submittedName>
        <fullName evidence="1">Uncharacterized protein</fullName>
    </submittedName>
</protein>
<keyword evidence="2" id="KW-1185">Reference proteome</keyword>
<comment type="caution">
    <text evidence="1">The sequence shown here is derived from an EMBL/GenBank/DDBJ whole genome shotgun (WGS) entry which is preliminary data.</text>
</comment>
<dbReference type="EMBL" id="QWEG01000010">
    <property type="protein sequence ID" value="RHW37229.1"/>
    <property type="molecule type" value="Genomic_DNA"/>
</dbReference>
<dbReference type="OrthoDB" id="2935441at2"/>
<sequence>MTVDQQPILAFVGKKKTNNVLQIQQLPGFSDAISLSKPANNSKLDNTYQFIYPDQNPTSSIIINRTSASLPIQLTITPNSLILTALETPISPELMVNMFKSFIVKKGNTGMYLTTRPKKKVRGIEKNEPHAITESRELLPEK</sequence>
<name>A0A417YRA4_9BACI</name>
<evidence type="ECO:0000313" key="2">
    <source>
        <dbReference type="Proteomes" id="UP000284416"/>
    </source>
</evidence>
<accession>A0A417YRA4</accession>
<dbReference type="RefSeq" id="WP_118922110.1">
    <property type="nucleotide sequence ID" value="NZ_QWEG01000010.1"/>
</dbReference>
<dbReference type="AlphaFoldDB" id="A0A417YRA4"/>
<gene>
    <name evidence="1" type="ORF">D1B31_15775</name>
</gene>
<organism evidence="1 2">
    <name type="scientific">Neobacillus notoginsengisoli</name>
    <dbReference type="NCBI Taxonomy" id="1578198"/>
    <lineage>
        <taxon>Bacteria</taxon>
        <taxon>Bacillati</taxon>
        <taxon>Bacillota</taxon>
        <taxon>Bacilli</taxon>
        <taxon>Bacillales</taxon>
        <taxon>Bacillaceae</taxon>
        <taxon>Neobacillus</taxon>
    </lineage>
</organism>
<dbReference type="Proteomes" id="UP000284416">
    <property type="component" value="Unassembled WGS sequence"/>
</dbReference>
<proteinExistence type="predicted"/>
<evidence type="ECO:0000313" key="1">
    <source>
        <dbReference type="EMBL" id="RHW37229.1"/>
    </source>
</evidence>
<reference evidence="1 2" key="1">
    <citation type="journal article" date="2017" name="Int. J. Syst. Evol. Microbiol.">
        <title>Bacillus notoginsengisoli sp. nov., a novel bacterium isolated from the rhizosphere of Panax notoginseng.</title>
        <authorList>
            <person name="Zhang M.Y."/>
            <person name="Cheng J."/>
            <person name="Cai Y."/>
            <person name="Zhang T.Y."/>
            <person name="Wu Y.Y."/>
            <person name="Manikprabhu D."/>
            <person name="Li W.J."/>
            <person name="Zhang Y.X."/>
        </authorList>
    </citation>
    <scope>NUCLEOTIDE SEQUENCE [LARGE SCALE GENOMIC DNA]</scope>
    <source>
        <strain evidence="1 2">JCM 30743</strain>
    </source>
</reference>